<dbReference type="Pfam" id="PF20906">
    <property type="entry name" value="S-Me-THD_C"/>
    <property type="match status" value="1"/>
</dbReference>
<evidence type="ECO:0000259" key="1">
    <source>
        <dbReference type="Pfam" id="PF01968"/>
    </source>
</evidence>
<dbReference type="Pfam" id="PF06032">
    <property type="entry name" value="S-Me-THD_N"/>
    <property type="match status" value="1"/>
</dbReference>
<dbReference type="InterPro" id="IPR008040">
    <property type="entry name" value="Hydant_A_N"/>
</dbReference>
<dbReference type="OrthoDB" id="5404895at2759"/>
<dbReference type="EMBL" id="KZ084087">
    <property type="protein sequence ID" value="OSD08105.1"/>
    <property type="molecule type" value="Genomic_DNA"/>
</dbReference>
<feature type="domain" description="Hydantoinase A/oxoprolinase" evidence="1">
    <location>
        <begin position="204"/>
        <end position="395"/>
    </location>
</feature>
<gene>
    <name evidence="5" type="ORF">PYCCODRAFT_1456026</name>
</gene>
<dbReference type="InterPro" id="IPR024071">
    <property type="entry name" value="S-Me-THD_C_sf"/>
</dbReference>
<dbReference type="SUPFAM" id="SSF160991">
    <property type="entry name" value="CV3147-like"/>
    <property type="match status" value="1"/>
</dbReference>
<dbReference type="Gene3D" id="3.40.1610.10">
    <property type="entry name" value="CV3147-like domain"/>
    <property type="match status" value="1"/>
</dbReference>
<dbReference type="Pfam" id="PF05378">
    <property type="entry name" value="Hydant_A_N"/>
    <property type="match status" value="1"/>
</dbReference>
<organism evidence="5 6">
    <name type="scientific">Trametes coccinea (strain BRFM310)</name>
    <name type="common">Pycnoporus coccineus</name>
    <dbReference type="NCBI Taxonomy" id="1353009"/>
    <lineage>
        <taxon>Eukaryota</taxon>
        <taxon>Fungi</taxon>
        <taxon>Dikarya</taxon>
        <taxon>Basidiomycota</taxon>
        <taxon>Agaricomycotina</taxon>
        <taxon>Agaricomycetes</taxon>
        <taxon>Polyporales</taxon>
        <taxon>Polyporaceae</taxon>
        <taxon>Trametes</taxon>
    </lineage>
</organism>
<dbReference type="GO" id="GO:0016787">
    <property type="term" value="F:hydrolase activity"/>
    <property type="evidence" value="ECO:0007669"/>
    <property type="project" value="InterPro"/>
</dbReference>
<accession>A0A1Y2J3X7</accession>
<feature type="domain" description="S-Me-THD N-terminal" evidence="3">
    <location>
        <begin position="611"/>
        <end position="769"/>
    </location>
</feature>
<reference evidence="5 6" key="1">
    <citation type="journal article" date="2015" name="Biotechnol. Biofuels">
        <title>Enhanced degradation of softwood versus hardwood by the white-rot fungus Pycnoporus coccineus.</title>
        <authorList>
            <person name="Couturier M."/>
            <person name="Navarro D."/>
            <person name="Chevret D."/>
            <person name="Henrissat B."/>
            <person name="Piumi F."/>
            <person name="Ruiz-Duenas F.J."/>
            <person name="Martinez A.T."/>
            <person name="Grigoriev I.V."/>
            <person name="Riley R."/>
            <person name="Lipzen A."/>
            <person name="Berrin J.G."/>
            <person name="Master E.R."/>
            <person name="Rosso M.N."/>
        </authorList>
    </citation>
    <scope>NUCLEOTIDE SEQUENCE [LARGE SCALE GENOMIC DNA]</scope>
    <source>
        <strain evidence="5 6">BRFM310</strain>
    </source>
</reference>
<proteinExistence type="predicted"/>
<dbReference type="InterPro" id="IPR045079">
    <property type="entry name" value="Oxoprolinase-like"/>
</dbReference>
<protein>
    <submittedName>
        <fullName evidence="5">Hydantoinase/oxoprolinase</fullName>
    </submittedName>
</protein>
<dbReference type="FunFam" id="3.40.1610.10:FF:000001">
    <property type="entry name" value="Hydantoinase, putative"/>
    <property type="match status" value="1"/>
</dbReference>
<evidence type="ECO:0000259" key="4">
    <source>
        <dbReference type="Pfam" id="PF20906"/>
    </source>
</evidence>
<keyword evidence="6" id="KW-1185">Reference proteome</keyword>
<dbReference type="PANTHER" id="PTHR11365">
    <property type="entry name" value="5-OXOPROLINASE RELATED"/>
    <property type="match status" value="1"/>
</dbReference>
<dbReference type="AlphaFoldDB" id="A0A1Y2J3X7"/>
<dbReference type="Pfam" id="PF01968">
    <property type="entry name" value="Hydantoinase_A"/>
    <property type="match status" value="1"/>
</dbReference>
<feature type="domain" description="Hydantoinase/oxoprolinase N-terminal" evidence="2">
    <location>
        <begin position="3"/>
        <end position="183"/>
    </location>
</feature>
<feature type="domain" description="S-Me-THD-like C-terminal" evidence="4">
    <location>
        <begin position="774"/>
        <end position="993"/>
    </location>
</feature>
<evidence type="ECO:0000259" key="2">
    <source>
        <dbReference type="Pfam" id="PF05378"/>
    </source>
</evidence>
<evidence type="ECO:0000313" key="6">
    <source>
        <dbReference type="Proteomes" id="UP000193067"/>
    </source>
</evidence>
<name>A0A1Y2J3X7_TRAC3</name>
<dbReference type="Proteomes" id="UP000193067">
    <property type="component" value="Unassembled WGS sequence"/>
</dbReference>
<dbReference type="InterPro" id="IPR010318">
    <property type="entry name" value="S-Me-THD_N"/>
</dbReference>
<dbReference type="SUPFAM" id="SSF53067">
    <property type="entry name" value="Actin-like ATPase domain"/>
    <property type="match status" value="2"/>
</dbReference>
<sequence length="1008" mass="106281">MLRIGVDVGGTNTDGVLIDVTRLGEPGRGVLAHCKSATTPDVSTGIENAVREVLTLAAVPPSQVSSVSIGTTAFINAVLERDARRLAKVAVIRLCGPYTRQCPPFIDFPKRLRALTEGHVGYVDGGLEIDGREILPLNERQIVEQCALIKAKGLLNVVLSGIYSPLDNEGKHEAAAKSIIERELGPSVNVVCSRDVGQVGLLERENASILNASILAFAQRTIRGFQSAMRALALTCPLFLTQNDGTLTTAAAAARLPIRTFASGPTNSMRGAAFLSGLDEHHSSAGAPGERRSTIVVDVGGTTSDVGVLLPSGFPRQAASFIEVGGVRTNFAMADVQSIALGGGSVVRAVRAPETGAVRRVSVGPESVGHNITRDARVFGGAALTATDLVVASGRAELGDREKVADVEGEVVRLGMQRIKKLLEGIIDKMKTSPEDITVLLVGGGSIIAPDELAGVKEIIRPPFFSVANAVGAAMAKVAGEIDTIEFLAGRDIHTVVESIKEKAIQKAIASGADPATTKIVEVINLPVQYVTNEATRIIVKAAGDLSPQQVAHLDDAALSDAPEDVSAAEGEKALANGDAAATVEESEEVDIDTYRPTILPDKTWKLSELDLEWIAEGCGVLGTGGGGSPYPPFLMARQALRDGKQIIVVDPDYTPKTDVFIRCSFMGSPSVSSERLQGGTEIPSSARALMKYLGIDDFTGTISEEIGGGNGIQPMIVAAEMGKAVLDGDLMGRAYPNMYQTLPGAYDIAHGLWPCAISDGVGNTLVLPTARNAKAVEDILRLVTTEMGSKSGVSMAPLDTTTCVTYGVPHSVSQAWRIGRAIARCRRHNDLKGIPRAILALQNGACLFVGKIVDVEREVRRGFTWGKVTIVPLQEEEEEDAGSGDADGKAAPSFTLPVRPDDRLVIPFQNENLYAYVESANGEKKIHVTVPDLITVLDSQNGAALGTPDYRYGLRVTVIALAGHPSWTATPEGLACGGPTAFGLNDVPFVPIATYKEPASVIKEYAV</sequence>
<dbReference type="Gene3D" id="2.40.390.10">
    <property type="entry name" value="CV3147-like"/>
    <property type="match status" value="1"/>
</dbReference>
<dbReference type="InterPro" id="IPR002821">
    <property type="entry name" value="Hydantoinase_A"/>
</dbReference>
<evidence type="ECO:0000259" key="3">
    <source>
        <dbReference type="Pfam" id="PF06032"/>
    </source>
</evidence>
<dbReference type="PANTHER" id="PTHR11365:SF10">
    <property type="entry name" value="HYDANTOINASE_OXOPROLINASE"/>
    <property type="match status" value="1"/>
</dbReference>
<evidence type="ECO:0000313" key="5">
    <source>
        <dbReference type="EMBL" id="OSD08105.1"/>
    </source>
</evidence>
<dbReference type="InterPro" id="IPR027479">
    <property type="entry name" value="S-Me-THD_N_sf"/>
</dbReference>
<dbReference type="InterPro" id="IPR043129">
    <property type="entry name" value="ATPase_NBD"/>
</dbReference>
<dbReference type="InterPro" id="IPR048350">
    <property type="entry name" value="S-Me-THD-like_C"/>
</dbReference>